<gene>
    <name evidence="3" type="ORF">ACFSR3_02820</name>
</gene>
<evidence type="ECO:0000313" key="4">
    <source>
        <dbReference type="Proteomes" id="UP001597480"/>
    </source>
</evidence>
<keyword evidence="1" id="KW-0732">Signal</keyword>
<feature type="chain" id="PRO_5047266671" evidence="1">
    <location>
        <begin position="21"/>
        <end position="441"/>
    </location>
</feature>
<protein>
    <submittedName>
        <fullName evidence="3">Serine hydrolase domain-containing protein</fullName>
        <ecNumber evidence="3">3.-.-.-</ecNumber>
    </submittedName>
</protein>
<evidence type="ECO:0000313" key="3">
    <source>
        <dbReference type="EMBL" id="MFD2600979.1"/>
    </source>
</evidence>
<keyword evidence="3" id="KW-0378">Hydrolase</keyword>
<dbReference type="Pfam" id="PF00144">
    <property type="entry name" value="Beta-lactamase"/>
    <property type="match status" value="1"/>
</dbReference>
<evidence type="ECO:0000259" key="2">
    <source>
        <dbReference type="Pfam" id="PF00144"/>
    </source>
</evidence>
<feature type="domain" description="Beta-lactamase-related" evidence="2">
    <location>
        <begin position="44"/>
        <end position="334"/>
    </location>
</feature>
<dbReference type="RefSeq" id="WP_379819628.1">
    <property type="nucleotide sequence ID" value="NZ_JBHUMD010000005.1"/>
</dbReference>
<dbReference type="GO" id="GO:0016787">
    <property type="term" value="F:hydrolase activity"/>
    <property type="evidence" value="ECO:0007669"/>
    <property type="project" value="UniProtKB-KW"/>
</dbReference>
<dbReference type="InterPro" id="IPR012338">
    <property type="entry name" value="Beta-lactam/transpept-like"/>
</dbReference>
<proteinExistence type="predicted"/>
<dbReference type="InterPro" id="IPR050491">
    <property type="entry name" value="AmpC-like"/>
</dbReference>
<dbReference type="EC" id="3.-.-.-" evidence="3"/>
<dbReference type="Gene3D" id="3.40.710.10">
    <property type="entry name" value="DD-peptidase/beta-lactamase superfamily"/>
    <property type="match status" value="1"/>
</dbReference>
<organism evidence="3 4">
    <name type="scientific">Flavobacterium suzhouense</name>
    <dbReference type="NCBI Taxonomy" id="1529638"/>
    <lineage>
        <taxon>Bacteria</taxon>
        <taxon>Pseudomonadati</taxon>
        <taxon>Bacteroidota</taxon>
        <taxon>Flavobacteriia</taxon>
        <taxon>Flavobacteriales</taxon>
        <taxon>Flavobacteriaceae</taxon>
        <taxon>Flavobacterium</taxon>
    </lineage>
</organism>
<dbReference type="Proteomes" id="UP001597480">
    <property type="component" value="Unassembled WGS sequence"/>
</dbReference>
<dbReference type="SUPFAM" id="SSF56601">
    <property type="entry name" value="beta-lactamase/transpeptidase-like"/>
    <property type="match status" value="1"/>
</dbReference>
<dbReference type="PANTHER" id="PTHR46825">
    <property type="entry name" value="D-ALANYL-D-ALANINE-CARBOXYPEPTIDASE/ENDOPEPTIDASE AMPH"/>
    <property type="match status" value="1"/>
</dbReference>
<dbReference type="InterPro" id="IPR001466">
    <property type="entry name" value="Beta-lactam-related"/>
</dbReference>
<dbReference type="PANTHER" id="PTHR46825:SF7">
    <property type="entry name" value="D-ALANYL-D-ALANINE CARBOXYPEPTIDASE"/>
    <property type="match status" value="1"/>
</dbReference>
<reference evidence="4" key="1">
    <citation type="journal article" date="2019" name="Int. J. Syst. Evol. Microbiol.">
        <title>The Global Catalogue of Microorganisms (GCM) 10K type strain sequencing project: providing services to taxonomists for standard genome sequencing and annotation.</title>
        <authorList>
            <consortium name="The Broad Institute Genomics Platform"/>
            <consortium name="The Broad Institute Genome Sequencing Center for Infectious Disease"/>
            <person name="Wu L."/>
            <person name="Ma J."/>
        </authorList>
    </citation>
    <scope>NUCLEOTIDE SEQUENCE [LARGE SCALE GENOMIC DNA]</scope>
    <source>
        <strain evidence="4">KCTC 42107</strain>
    </source>
</reference>
<name>A0ABW5NQ65_9FLAO</name>
<accession>A0ABW5NQ65</accession>
<dbReference type="EMBL" id="JBHUMD010000005">
    <property type="protein sequence ID" value="MFD2600979.1"/>
    <property type="molecule type" value="Genomic_DNA"/>
</dbReference>
<feature type="signal peptide" evidence="1">
    <location>
        <begin position="1"/>
        <end position="20"/>
    </location>
</feature>
<comment type="caution">
    <text evidence="3">The sequence shown here is derived from an EMBL/GenBank/DDBJ whole genome shotgun (WGS) entry which is preliminary data.</text>
</comment>
<sequence length="441" mass="49242">MKNKIILTLGSILTATTLLAQTPDKTKLDQYMDILEANNKYMGSVAIAKDGKIIYSRSTGFADVENNKKNTAATKFRIGSISKMFTATMVFKAIEEKKLKLTDKLDTYYPNIPEASTITIAQMLSHRSGIHNFTNDPSYYAWSNIPQTEAQMIENITRGGSDFEPDTKADYSNANYVLLSYILEKTYKKPYKELLNEKIIKPLKLTNTYMGGKINPAANEANSYGYMGKWEKDMETDMSVPMGAGAVVSNPTDLSQFIEALFSGKLVSQASLEQMKTLRDEYGMGMFRFPFEEKKSYGHSGGIDGFTSFLAYFPNEKVTLAMTSNGANMNTNDLSINLLSWAFGKPFEIPEFKTYNYTTAELDQLIGIYTNTQMPVNFVISTNGKILSAQASGQQSFPLESAEKNIFTFSPAGITITFYPETKRFIIEQGGGSYTFTKKED</sequence>
<keyword evidence="4" id="KW-1185">Reference proteome</keyword>
<evidence type="ECO:0000256" key="1">
    <source>
        <dbReference type="SAM" id="SignalP"/>
    </source>
</evidence>